<reference evidence="4 5" key="1">
    <citation type="journal article" date="2010" name="J. Bacteriol.">
        <title>Genome sequence of Fulvimarina pelagi HTCC2506T, a Mn(II)-oxidizing alphaproteobacterium possessing an aerobic anoxygenic photosynthetic gene cluster and Xanthorhodopsin.</title>
        <authorList>
            <person name="Kang I."/>
            <person name="Oh H.M."/>
            <person name="Lim S.I."/>
            <person name="Ferriera S."/>
            <person name="Giovannoni S.J."/>
            <person name="Cho J.C."/>
        </authorList>
    </citation>
    <scope>NUCLEOTIDE SEQUENCE [LARGE SCALE GENOMIC DNA]</scope>
    <source>
        <strain evidence="4 5">HTCC2506</strain>
    </source>
</reference>
<dbReference type="HOGENOM" id="CLU_104635_2_0_5"/>
<comment type="caution">
    <text evidence="4">The sequence shown here is derived from an EMBL/GenBank/DDBJ whole genome shotgun (WGS) entry which is preliminary data.</text>
</comment>
<name>Q0G243_9HYPH</name>
<comment type="similarity">
    <text evidence="1">Belongs to the PRORSD1 family.</text>
</comment>
<dbReference type="InterPro" id="IPR007214">
    <property type="entry name" value="YbaK/aa-tRNA-synth-assoc-dom"/>
</dbReference>
<dbReference type="Proteomes" id="UP000004310">
    <property type="component" value="Unassembled WGS sequence"/>
</dbReference>
<proteinExistence type="inferred from homology"/>
<dbReference type="SUPFAM" id="SSF55826">
    <property type="entry name" value="YbaK/ProRS associated domain"/>
    <property type="match status" value="1"/>
</dbReference>
<dbReference type="STRING" id="217511.GCA_001463845_02191"/>
<dbReference type="EMBL" id="AATP01000003">
    <property type="protein sequence ID" value="EAU41355.1"/>
    <property type="molecule type" value="Genomic_DNA"/>
</dbReference>
<evidence type="ECO:0000256" key="2">
    <source>
        <dbReference type="SAM" id="MobiDB-lite"/>
    </source>
</evidence>
<evidence type="ECO:0000259" key="3">
    <source>
        <dbReference type="Pfam" id="PF04073"/>
    </source>
</evidence>
<keyword evidence="5" id="KW-1185">Reference proteome</keyword>
<protein>
    <recommendedName>
        <fullName evidence="3">YbaK/aminoacyl-tRNA synthetase-associated domain-containing protein</fullName>
    </recommendedName>
</protein>
<dbReference type="CDD" id="cd04335">
    <property type="entry name" value="PrdX_deacylase"/>
    <property type="match status" value="1"/>
</dbReference>
<dbReference type="FunFam" id="3.90.960.10:FF:000005">
    <property type="entry name" value="Putative prolyl-tRNA synthetase"/>
    <property type="match status" value="1"/>
</dbReference>
<dbReference type="PANTHER" id="PTHR31423">
    <property type="entry name" value="YBAK DOMAIN-CONTAINING PROTEIN"/>
    <property type="match status" value="1"/>
</dbReference>
<gene>
    <name evidence="4" type="ORF">FP2506_01270</name>
</gene>
<dbReference type="AlphaFoldDB" id="Q0G243"/>
<evidence type="ECO:0000313" key="4">
    <source>
        <dbReference type="EMBL" id="EAU41355.1"/>
    </source>
</evidence>
<accession>Q0G243</accession>
<evidence type="ECO:0000256" key="1">
    <source>
        <dbReference type="ARBA" id="ARBA00010201"/>
    </source>
</evidence>
<feature type="domain" description="YbaK/aminoacyl-tRNA synthetase-associated" evidence="3">
    <location>
        <begin position="51"/>
        <end position="177"/>
    </location>
</feature>
<feature type="region of interest" description="Disordered" evidence="2">
    <location>
        <begin position="1"/>
        <end position="26"/>
    </location>
</feature>
<dbReference type="PANTHER" id="PTHR31423:SF3">
    <property type="entry name" value="PROLYL-TRNA SYNTHETASE ASSOCIATED DOMAIN-CONTAINING PROTEIN 1-RELATED"/>
    <property type="match status" value="1"/>
</dbReference>
<dbReference type="GO" id="GO:0002161">
    <property type="term" value="F:aminoacyl-tRNA deacylase activity"/>
    <property type="evidence" value="ECO:0007669"/>
    <property type="project" value="InterPro"/>
</dbReference>
<evidence type="ECO:0000313" key="5">
    <source>
        <dbReference type="Proteomes" id="UP000004310"/>
    </source>
</evidence>
<dbReference type="InterPro" id="IPR040285">
    <property type="entry name" value="ProX/PRXD1"/>
</dbReference>
<dbReference type="Pfam" id="PF04073">
    <property type="entry name" value="tRNA_edit"/>
    <property type="match status" value="1"/>
</dbReference>
<dbReference type="Gene3D" id="3.90.960.10">
    <property type="entry name" value="YbaK/aminoacyl-tRNA synthetase-associated domain"/>
    <property type="match status" value="1"/>
</dbReference>
<sequence length="204" mass="22576">MQQGQMRNFRAAPMRAMRPKRGEGETKMATTRDDLMAFFARNDIVVTTVDHPALFTVEESRSVRGEIPGAHTKNLFLKDKKGKMFLVVAEEDTEVALKSLHRRIGGSGRLSFASADQMQELLGVEPGSVTAFGVINDCEHVVNVVLDERLGAYDIVNGHPLTNTATTSLRYEDLLRFFRLTGHAILVTKLGDDDEPNANETSAK</sequence>
<dbReference type="InterPro" id="IPR036754">
    <property type="entry name" value="YbaK/aa-tRNA-synt-asso_dom_sf"/>
</dbReference>
<dbReference type="eggNOG" id="COG3760">
    <property type="taxonomic scope" value="Bacteria"/>
</dbReference>
<organism evidence="4 5">
    <name type="scientific">Fulvimarina pelagi HTCC2506</name>
    <dbReference type="NCBI Taxonomy" id="314231"/>
    <lineage>
        <taxon>Bacteria</taxon>
        <taxon>Pseudomonadati</taxon>
        <taxon>Pseudomonadota</taxon>
        <taxon>Alphaproteobacteria</taxon>
        <taxon>Hyphomicrobiales</taxon>
        <taxon>Aurantimonadaceae</taxon>
        <taxon>Fulvimarina</taxon>
    </lineage>
</organism>